<evidence type="ECO:0000313" key="1">
    <source>
        <dbReference type="EMBL" id="MFD0692378.1"/>
    </source>
</evidence>
<gene>
    <name evidence="1" type="ORF">ACFQZM_48375</name>
</gene>
<sequence>MEVLAPDVTLWSDGGGKVTAARRPLHGPDQVARWMLGVMAKPQSADITLRPAPTNGETGVLLSIGELLSAP</sequence>
<protein>
    <recommendedName>
        <fullName evidence="3">MDMPI C-terminal domain-containing protein</fullName>
    </recommendedName>
</protein>
<evidence type="ECO:0000313" key="2">
    <source>
        <dbReference type="Proteomes" id="UP001597063"/>
    </source>
</evidence>
<reference evidence="2" key="1">
    <citation type="journal article" date="2019" name="Int. J. Syst. Evol. Microbiol.">
        <title>The Global Catalogue of Microorganisms (GCM) 10K type strain sequencing project: providing services to taxonomists for standard genome sequencing and annotation.</title>
        <authorList>
            <consortium name="The Broad Institute Genomics Platform"/>
            <consortium name="The Broad Institute Genome Sequencing Center for Infectious Disease"/>
            <person name="Wu L."/>
            <person name="Ma J."/>
        </authorList>
    </citation>
    <scope>NUCLEOTIDE SEQUENCE [LARGE SCALE GENOMIC DNA]</scope>
    <source>
        <strain evidence="2">JCM 9371</strain>
    </source>
</reference>
<dbReference type="InterPro" id="IPR032710">
    <property type="entry name" value="NTF2-like_dom_sf"/>
</dbReference>
<dbReference type="Proteomes" id="UP001597063">
    <property type="component" value="Unassembled WGS sequence"/>
</dbReference>
<dbReference type="EMBL" id="JBHTGP010000041">
    <property type="protein sequence ID" value="MFD0692378.1"/>
    <property type="molecule type" value="Genomic_DNA"/>
</dbReference>
<dbReference type="RefSeq" id="WP_207399539.1">
    <property type="nucleotide sequence ID" value="NZ_CAACUY010000013.1"/>
</dbReference>
<organism evidence="1 2">
    <name type="scientific">Actinomadura fibrosa</name>
    <dbReference type="NCBI Taxonomy" id="111802"/>
    <lineage>
        <taxon>Bacteria</taxon>
        <taxon>Bacillati</taxon>
        <taxon>Actinomycetota</taxon>
        <taxon>Actinomycetes</taxon>
        <taxon>Streptosporangiales</taxon>
        <taxon>Thermomonosporaceae</taxon>
        <taxon>Actinomadura</taxon>
    </lineage>
</organism>
<proteinExistence type="predicted"/>
<keyword evidence="2" id="KW-1185">Reference proteome</keyword>
<dbReference type="SUPFAM" id="SSF54427">
    <property type="entry name" value="NTF2-like"/>
    <property type="match status" value="1"/>
</dbReference>
<dbReference type="InterPro" id="IPR052704">
    <property type="entry name" value="ECF_Sigma-70_Domain"/>
</dbReference>
<dbReference type="PANTHER" id="PTHR30173:SF43">
    <property type="entry name" value="ECF RNA POLYMERASE SIGMA FACTOR SIGI-RELATED"/>
    <property type="match status" value="1"/>
</dbReference>
<dbReference type="PANTHER" id="PTHR30173">
    <property type="entry name" value="SIGMA 19 FACTOR"/>
    <property type="match status" value="1"/>
</dbReference>
<accession>A0ABW2Y3G2</accession>
<evidence type="ECO:0008006" key="3">
    <source>
        <dbReference type="Google" id="ProtNLM"/>
    </source>
</evidence>
<name>A0ABW2Y3G2_9ACTN</name>
<comment type="caution">
    <text evidence="1">The sequence shown here is derived from an EMBL/GenBank/DDBJ whole genome shotgun (WGS) entry which is preliminary data.</text>
</comment>